<evidence type="ECO:0000313" key="10">
    <source>
        <dbReference type="Proteomes" id="UP000663879"/>
    </source>
</evidence>
<evidence type="ECO:0000313" key="9">
    <source>
        <dbReference type="EMBL" id="CAF1032642.1"/>
    </source>
</evidence>
<dbReference type="GO" id="GO:0016887">
    <property type="term" value="F:ATP hydrolysis activity"/>
    <property type="evidence" value="ECO:0007669"/>
    <property type="project" value="InterPro"/>
</dbReference>
<feature type="domain" description="P-type ATPase C-terminal" evidence="8">
    <location>
        <begin position="108"/>
        <end position="356"/>
    </location>
</feature>
<dbReference type="InterPro" id="IPR023214">
    <property type="entry name" value="HAD_sf"/>
</dbReference>
<organism evidence="9 10">
    <name type="scientific">Brachionus calyciflorus</name>
    <dbReference type="NCBI Taxonomy" id="104777"/>
    <lineage>
        <taxon>Eukaryota</taxon>
        <taxon>Metazoa</taxon>
        <taxon>Spiralia</taxon>
        <taxon>Gnathifera</taxon>
        <taxon>Rotifera</taxon>
        <taxon>Eurotatoria</taxon>
        <taxon>Monogononta</taxon>
        <taxon>Pseudotrocha</taxon>
        <taxon>Ploima</taxon>
        <taxon>Brachionidae</taxon>
        <taxon>Brachionus</taxon>
    </lineage>
</organism>
<dbReference type="Gene3D" id="3.40.50.1000">
    <property type="entry name" value="HAD superfamily/HAD-like"/>
    <property type="match status" value="1"/>
</dbReference>
<dbReference type="InterPro" id="IPR023298">
    <property type="entry name" value="ATPase_P-typ_TM_dom_sf"/>
</dbReference>
<dbReference type="EMBL" id="CAJNOC010004758">
    <property type="protein sequence ID" value="CAF1032642.1"/>
    <property type="molecule type" value="Genomic_DNA"/>
</dbReference>
<dbReference type="PANTHER" id="PTHR24092:SF190">
    <property type="entry name" value="PHOSPHOLIPID-TRANSPORTING ATPASE"/>
    <property type="match status" value="1"/>
</dbReference>
<gene>
    <name evidence="9" type="ORF">OXX778_LOCUS17946</name>
</gene>
<dbReference type="GO" id="GO:0007030">
    <property type="term" value="P:Golgi organization"/>
    <property type="evidence" value="ECO:0007669"/>
    <property type="project" value="TreeGrafter"/>
</dbReference>
<dbReference type="PANTHER" id="PTHR24092">
    <property type="entry name" value="PROBABLE PHOSPHOLIPID-TRANSPORTING ATPASE"/>
    <property type="match status" value="1"/>
</dbReference>
<dbReference type="GO" id="GO:0005802">
    <property type="term" value="C:trans-Golgi network"/>
    <property type="evidence" value="ECO:0007669"/>
    <property type="project" value="TreeGrafter"/>
</dbReference>
<dbReference type="GO" id="GO:0045332">
    <property type="term" value="P:phospholipid translocation"/>
    <property type="evidence" value="ECO:0007669"/>
    <property type="project" value="TreeGrafter"/>
</dbReference>
<dbReference type="SUPFAM" id="SSF81665">
    <property type="entry name" value="Calcium ATPase, transmembrane domain M"/>
    <property type="match status" value="1"/>
</dbReference>
<feature type="transmembrane region" description="Helical" evidence="7">
    <location>
        <begin position="226"/>
        <end position="248"/>
    </location>
</feature>
<keyword evidence="6 7" id="KW-0472">Membrane</keyword>
<evidence type="ECO:0000256" key="6">
    <source>
        <dbReference type="ARBA" id="ARBA00023136"/>
    </source>
</evidence>
<evidence type="ECO:0000256" key="4">
    <source>
        <dbReference type="ARBA" id="ARBA00022842"/>
    </source>
</evidence>
<dbReference type="SUPFAM" id="SSF56784">
    <property type="entry name" value="HAD-like"/>
    <property type="match status" value="1"/>
</dbReference>
<dbReference type="OrthoDB" id="377733at2759"/>
<keyword evidence="3" id="KW-0479">Metal-binding</keyword>
<reference evidence="9" key="1">
    <citation type="submission" date="2021-02" db="EMBL/GenBank/DDBJ databases">
        <authorList>
            <person name="Nowell W R."/>
        </authorList>
    </citation>
    <scope>NUCLEOTIDE SEQUENCE</scope>
    <source>
        <strain evidence="9">Ploen Becks lab</strain>
    </source>
</reference>
<comment type="caution">
    <text evidence="9">The sequence shown here is derived from an EMBL/GenBank/DDBJ whole genome shotgun (WGS) entry which is preliminary data.</text>
</comment>
<keyword evidence="10" id="KW-1185">Reference proteome</keyword>
<proteinExistence type="predicted"/>
<dbReference type="GO" id="GO:0005886">
    <property type="term" value="C:plasma membrane"/>
    <property type="evidence" value="ECO:0007669"/>
    <property type="project" value="TreeGrafter"/>
</dbReference>
<sequence>EDIKIIINETKKRDGFDPKNSALVIEGDSLFYALDDKNSKEFIEFSCLFNTVICCRVTPAQKKSVVDLVKKYKKAVTLAIGDGSNDVSMIKTAHIGVGISGQEGQQAVLASDFSIGQFRFLERLLLVHGRWSYYRISKFLRYYFYKNIAFTLTGLWFSFFSGFSAQIVYDHLFVTLYNTIFSIFPIVLIGIFDQDVSDETSIKNPKLYIQGQKCQLFNTKRLSIRVLHGLISSLVLILLPYATFIHGIDSNGKDISDLNFFGFTVTTILVIVVNLQVGLETSYWTIYNHLSLWGTFLLYFGFHYLYYNTILFKIFDSSLVGVADLAFKTPSFWLSIILSTTILVLPSIAIEFFRSSKLPILKEKIEKIELPKNYLLMKKLWNKRVSLVSKTSFRSVKSGYAFCHTEGFGKLIQNGIMVSRFDLLTTDRSLNNTI</sequence>
<keyword evidence="4" id="KW-0460">Magnesium</keyword>
<keyword evidence="5 7" id="KW-1133">Transmembrane helix</keyword>
<keyword evidence="2 7" id="KW-0812">Transmembrane</keyword>
<dbReference type="InterPro" id="IPR001757">
    <property type="entry name" value="P_typ_ATPase"/>
</dbReference>
<comment type="subcellular location">
    <subcellularLocation>
        <location evidence="1">Membrane</location>
        <topology evidence="1">Multi-pass membrane protein</topology>
    </subcellularLocation>
</comment>
<name>A0A814J502_9BILA</name>
<dbReference type="Proteomes" id="UP000663879">
    <property type="component" value="Unassembled WGS sequence"/>
</dbReference>
<dbReference type="NCBIfam" id="TIGR01494">
    <property type="entry name" value="ATPase_P-type"/>
    <property type="match status" value="1"/>
</dbReference>
<dbReference type="GO" id="GO:0005524">
    <property type="term" value="F:ATP binding"/>
    <property type="evidence" value="ECO:0007669"/>
    <property type="project" value="InterPro"/>
</dbReference>
<dbReference type="GO" id="GO:0046872">
    <property type="term" value="F:metal ion binding"/>
    <property type="evidence" value="ECO:0007669"/>
    <property type="project" value="UniProtKB-KW"/>
</dbReference>
<evidence type="ECO:0000256" key="5">
    <source>
        <dbReference type="ARBA" id="ARBA00022989"/>
    </source>
</evidence>
<accession>A0A814J502</accession>
<feature type="non-terminal residue" evidence="9">
    <location>
        <position position="1"/>
    </location>
</feature>
<feature type="transmembrane region" description="Helical" evidence="7">
    <location>
        <begin position="175"/>
        <end position="192"/>
    </location>
</feature>
<evidence type="ECO:0000256" key="1">
    <source>
        <dbReference type="ARBA" id="ARBA00004141"/>
    </source>
</evidence>
<evidence type="ECO:0000256" key="7">
    <source>
        <dbReference type="SAM" id="Phobius"/>
    </source>
</evidence>
<evidence type="ECO:0000259" key="8">
    <source>
        <dbReference type="Pfam" id="PF16212"/>
    </source>
</evidence>
<dbReference type="AlphaFoldDB" id="A0A814J502"/>
<feature type="transmembrane region" description="Helical" evidence="7">
    <location>
        <begin position="332"/>
        <end position="353"/>
    </location>
</feature>
<dbReference type="InterPro" id="IPR032630">
    <property type="entry name" value="P_typ_ATPase_c"/>
</dbReference>
<dbReference type="Pfam" id="PF16212">
    <property type="entry name" value="PhoLip_ATPase_C"/>
    <property type="match status" value="1"/>
</dbReference>
<feature type="transmembrane region" description="Helical" evidence="7">
    <location>
        <begin position="291"/>
        <end position="312"/>
    </location>
</feature>
<dbReference type="GO" id="GO:0140326">
    <property type="term" value="F:ATPase-coupled intramembrane lipid transporter activity"/>
    <property type="evidence" value="ECO:0007669"/>
    <property type="project" value="TreeGrafter"/>
</dbReference>
<evidence type="ECO:0000256" key="3">
    <source>
        <dbReference type="ARBA" id="ARBA00022723"/>
    </source>
</evidence>
<feature type="transmembrane region" description="Helical" evidence="7">
    <location>
        <begin position="148"/>
        <end position="169"/>
    </location>
</feature>
<protein>
    <recommendedName>
        <fullName evidence="8">P-type ATPase C-terminal domain-containing protein</fullName>
    </recommendedName>
</protein>
<dbReference type="InterPro" id="IPR036412">
    <property type="entry name" value="HAD-like_sf"/>
</dbReference>
<evidence type="ECO:0000256" key="2">
    <source>
        <dbReference type="ARBA" id="ARBA00022692"/>
    </source>
</evidence>
<feature type="transmembrane region" description="Helical" evidence="7">
    <location>
        <begin position="260"/>
        <end position="279"/>
    </location>
</feature>